<proteinExistence type="predicted"/>
<dbReference type="GO" id="GO:0004713">
    <property type="term" value="F:protein tyrosine kinase activity"/>
    <property type="evidence" value="ECO:0007669"/>
    <property type="project" value="TreeGrafter"/>
</dbReference>
<dbReference type="Proteomes" id="UP000219215">
    <property type="component" value="Chromosome DPRO"/>
</dbReference>
<gene>
    <name evidence="3" type="ORF">DPRO_3155</name>
</gene>
<dbReference type="RefSeq" id="WP_097012844.1">
    <property type="nucleotide sequence ID" value="NZ_LT907975.1"/>
</dbReference>
<dbReference type="PANTHER" id="PTHR32309:SF13">
    <property type="entry name" value="FERRIC ENTEROBACTIN TRANSPORT PROTEIN FEPE"/>
    <property type="match status" value="1"/>
</dbReference>
<dbReference type="InterPro" id="IPR050445">
    <property type="entry name" value="Bact_polysacc_biosynth/exp"/>
</dbReference>
<keyword evidence="2" id="KW-0472">Membrane</keyword>
<evidence type="ECO:0000313" key="3">
    <source>
        <dbReference type="EMBL" id="SOB60067.1"/>
    </source>
</evidence>
<organism evidence="3 4">
    <name type="scientific">Pseudodesulfovibrio profundus</name>
    <dbReference type="NCBI Taxonomy" id="57320"/>
    <lineage>
        <taxon>Bacteria</taxon>
        <taxon>Pseudomonadati</taxon>
        <taxon>Thermodesulfobacteriota</taxon>
        <taxon>Desulfovibrionia</taxon>
        <taxon>Desulfovibrionales</taxon>
        <taxon>Desulfovibrionaceae</taxon>
    </lineage>
</organism>
<reference evidence="4" key="1">
    <citation type="submission" date="2017-09" db="EMBL/GenBank/DDBJ databases">
        <authorList>
            <person name="Regsiter A."/>
            <person name="William W."/>
        </authorList>
    </citation>
    <scope>NUCLEOTIDE SEQUENCE [LARGE SCALE GENOMIC DNA]</scope>
    <source>
        <strain evidence="4">500-1</strain>
    </source>
</reference>
<sequence>MKKIQLIALLILLCLPVCYYLVVATDMYASTAKFSVRSSDLGSSSSLLSLVTGVGSGGKENAYLLVEFIESEAMLKQVDGNLNIREHYSDMSRDIVSRLMTDAPMEDFLEYWLSIVRVSYDSQASIVTVEARAYTPEMAQRVAEAVLDVSEAFLNRMNDRLQRDTLLQAQKELENAEIRYAKARQALNAFRVVTSELDPKATAAARVGIVAGLEAKISALQVEYDTKKQIMTENSLPVRILEKNILEFQDQLHEEKLKMTGQAGPEILNFLEEYETLSLENEFAQNYYISALSSLETSRVQSESQTVYLEAFQRPAVPDWPVYPERFKNALLSIIVVVGMYSLLLFIFAAVKEHIGV</sequence>
<keyword evidence="2" id="KW-0812">Transmembrane</keyword>
<evidence type="ECO:0000256" key="1">
    <source>
        <dbReference type="SAM" id="Coils"/>
    </source>
</evidence>
<dbReference type="PANTHER" id="PTHR32309">
    <property type="entry name" value="TYROSINE-PROTEIN KINASE"/>
    <property type="match status" value="1"/>
</dbReference>
<dbReference type="GO" id="GO:0005886">
    <property type="term" value="C:plasma membrane"/>
    <property type="evidence" value="ECO:0007669"/>
    <property type="project" value="TreeGrafter"/>
</dbReference>
<dbReference type="AlphaFoldDB" id="A0A2C8FC97"/>
<protein>
    <submittedName>
        <fullName evidence="3">Uncharacterized protein</fullName>
    </submittedName>
</protein>
<dbReference type="KEGG" id="pprf:DPRO_3155"/>
<keyword evidence="2" id="KW-1133">Transmembrane helix</keyword>
<keyword evidence="1" id="KW-0175">Coiled coil</keyword>
<keyword evidence="4" id="KW-1185">Reference proteome</keyword>
<dbReference type="EMBL" id="LT907975">
    <property type="protein sequence ID" value="SOB60067.1"/>
    <property type="molecule type" value="Genomic_DNA"/>
</dbReference>
<accession>A0A2C8FC97</accession>
<evidence type="ECO:0000313" key="4">
    <source>
        <dbReference type="Proteomes" id="UP000219215"/>
    </source>
</evidence>
<name>A0A2C8FC97_9BACT</name>
<dbReference type="OrthoDB" id="5497849at2"/>
<feature type="coiled-coil region" evidence="1">
    <location>
        <begin position="166"/>
        <end position="193"/>
    </location>
</feature>
<evidence type="ECO:0000256" key="2">
    <source>
        <dbReference type="SAM" id="Phobius"/>
    </source>
</evidence>
<feature type="transmembrane region" description="Helical" evidence="2">
    <location>
        <begin position="330"/>
        <end position="351"/>
    </location>
</feature>